<evidence type="ECO:0000256" key="4">
    <source>
        <dbReference type="ARBA" id="ARBA00022989"/>
    </source>
</evidence>
<dbReference type="InterPro" id="IPR007014">
    <property type="entry name" value="FUN14"/>
</dbReference>
<organism evidence="8 9">
    <name type="scientific">Volvox africanus</name>
    <dbReference type="NCBI Taxonomy" id="51714"/>
    <lineage>
        <taxon>Eukaryota</taxon>
        <taxon>Viridiplantae</taxon>
        <taxon>Chlorophyta</taxon>
        <taxon>core chlorophytes</taxon>
        <taxon>Chlorophyceae</taxon>
        <taxon>CS clade</taxon>
        <taxon>Chlamydomonadales</taxon>
        <taxon>Volvocaceae</taxon>
        <taxon>Volvox</taxon>
    </lineage>
</organism>
<dbReference type="Proteomes" id="UP001165090">
    <property type="component" value="Unassembled WGS sequence"/>
</dbReference>
<evidence type="ECO:0000256" key="1">
    <source>
        <dbReference type="ARBA" id="ARBA00004370"/>
    </source>
</evidence>
<dbReference type="Pfam" id="PF04930">
    <property type="entry name" value="FUN14"/>
    <property type="match status" value="1"/>
</dbReference>
<name>A0ABQ5S6Q5_9CHLO</name>
<feature type="signal peptide" evidence="7">
    <location>
        <begin position="1"/>
        <end position="26"/>
    </location>
</feature>
<evidence type="ECO:0000256" key="6">
    <source>
        <dbReference type="SAM" id="Phobius"/>
    </source>
</evidence>
<accession>A0ABQ5S6Q5</accession>
<comment type="subcellular location">
    <subcellularLocation>
        <location evidence="1">Membrane</location>
    </subcellularLocation>
</comment>
<evidence type="ECO:0000313" key="8">
    <source>
        <dbReference type="EMBL" id="GLI65017.1"/>
    </source>
</evidence>
<comment type="caution">
    <text evidence="8">The sequence shown here is derived from an EMBL/GenBank/DDBJ whole genome shotgun (WGS) entry which is preliminary data.</text>
</comment>
<protein>
    <recommendedName>
        <fullName evidence="10">ABC transmembrane type-1 domain-containing protein</fullName>
    </recommendedName>
</protein>
<comment type="similarity">
    <text evidence="2">Belongs to the FUN14 family.</text>
</comment>
<proteinExistence type="inferred from homology"/>
<evidence type="ECO:0000256" key="3">
    <source>
        <dbReference type="ARBA" id="ARBA00022692"/>
    </source>
</evidence>
<feature type="transmembrane region" description="Helical" evidence="6">
    <location>
        <begin position="171"/>
        <end position="194"/>
    </location>
</feature>
<dbReference type="PANTHER" id="PTHR21346:SF10">
    <property type="entry name" value="TRANSMEMBRANE PROTEIN"/>
    <property type="match status" value="1"/>
</dbReference>
<keyword evidence="7" id="KW-0732">Signal</keyword>
<keyword evidence="5 6" id="KW-0472">Membrane</keyword>
<keyword evidence="3 6" id="KW-0812">Transmembrane</keyword>
<dbReference type="PANTHER" id="PTHR21346">
    <property type="entry name" value="FUN14 DOMAIN CONTAINING"/>
    <property type="match status" value="1"/>
</dbReference>
<evidence type="ECO:0000256" key="2">
    <source>
        <dbReference type="ARBA" id="ARBA00009160"/>
    </source>
</evidence>
<sequence>MRFHFKIRGWVWALLQVAVIIVTCYGCNRALSASCVDGINCDVESLHNKTAFQPRRSTRRAKEARIEAYPGAQVTAFIAEAWPIVRQLGINGIVGYACGILVRRVIQMMVFGLAFVISAVQILAYFNWVTVHWDRINSDLAKLLGEGRDVTSSESTGFDAPTLFAMAFERLATIFSTGLPSLAGFATGLTLAFMPGMALA</sequence>
<dbReference type="EMBL" id="BSDZ01000021">
    <property type="protein sequence ID" value="GLI65017.1"/>
    <property type="molecule type" value="Genomic_DNA"/>
</dbReference>
<keyword evidence="9" id="KW-1185">Reference proteome</keyword>
<feature type="chain" id="PRO_5045435114" description="ABC transmembrane type-1 domain-containing protein" evidence="7">
    <location>
        <begin position="27"/>
        <end position="200"/>
    </location>
</feature>
<feature type="transmembrane region" description="Helical" evidence="6">
    <location>
        <begin position="109"/>
        <end position="128"/>
    </location>
</feature>
<reference evidence="8 9" key="1">
    <citation type="journal article" date="2023" name="IScience">
        <title>Expanded male sex-determining region conserved during the evolution of homothallism in the green alga Volvox.</title>
        <authorList>
            <person name="Yamamoto K."/>
            <person name="Matsuzaki R."/>
            <person name="Mahakham W."/>
            <person name="Heman W."/>
            <person name="Sekimoto H."/>
            <person name="Kawachi M."/>
            <person name="Minakuchi Y."/>
            <person name="Toyoda A."/>
            <person name="Nozaki H."/>
        </authorList>
    </citation>
    <scope>NUCLEOTIDE SEQUENCE [LARGE SCALE GENOMIC DNA]</scope>
    <source>
        <strain evidence="8 9">NIES-4468</strain>
    </source>
</reference>
<keyword evidence="4 6" id="KW-1133">Transmembrane helix</keyword>
<evidence type="ECO:0000256" key="5">
    <source>
        <dbReference type="ARBA" id="ARBA00023136"/>
    </source>
</evidence>
<evidence type="ECO:0000313" key="9">
    <source>
        <dbReference type="Proteomes" id="UP001165090"/>
    </source>
</evidence>
<gene>
    <name evidence="8" type="ORF">VaNZ11_008386</name>
</gene>
<evidence type="ECO:0000256" key="7">
    <source>
        <dbReference type="SAM" id="SignalP"/>
    </source>
</evidence>
<evidence type="ECO:0008006" key="10">
    <source>
        <dbReference type="Google" id="ProtNLM"/>
    </source>
</evidence>